<sequence length="69" mass="7765">MADKKGSVTVVEEKDSGLNKRFKDTKTGKTMTRGEFADAIEKGEYEDYHVMKSEGKRIPRSNPGVENLE</sequence>
<dbReference type="Proteomes" id="UP000248066">
    <property type="component" value="Unassembled WGS sequence"/>
</dbReference>
<accession>A0A2W0H6Z6</accession>
<dbReference type="EMBL" id="PDOF01000002">
    <property type="protein sequence ID" value="PYZ96761.1"/>
    <property type="molecule type" value="Genomic_DNA"/>
</dbReference>
<name>A0A2W0H6Z6_9BACI</name>
<keyword evidence="2" id="KW-1185">Reference proteome</keyword>
<dbReference type="RefSeq" id="WP_110520699.1">
    <property type="nucleotide sequence ID" value="NZ_PDOF01000002.1"/>
</dbReference>
<evidence type="ECO:0000313" key="2">
    <source>
        <dbReference type="Proteomes" id="UP000248066"/>
    </source>
</evidence>
<dbReference type="OrthoDB" id="9811333at2"/>
<evidence type="ECO:0000313" key="1">
    <source>
        <dbReference type="EMBL" id="PYZ96761.1"/>
    </source>
</evidence>
<gene>
    <name evidence="1" type="ORF">CR205_13815</name>
</gene>
<proteinExistence type="predicted"/>
<organism evidence="1 2">
    <name type="scientific">Alteribacter lacisalsi</name>
    <dbReference type="NCBI Taxonomy" id="2045244"/>
    <lineage>
        <taxon>Bacteria</taxon>
        <taxon>Bacillati</taxon>
        <taxon>Bacillota</taxon>
        <taxon>Bacilli</taxon>
        <taxon>Bacillales</taxon>
        <taxon>Bacillaceae</taxon>
        <taxon>Alteribacter</taxon>
    </lineage>
</organism>
<evidence type="ECO:0008006" key="3">
    <source>
        <dbReference type="Google" id="ProtNLM"/>
    </source>
</evidence>
<comment type="caution">
    <text evidence="1">The sequence shown here is derived from an EMBL/GenBank/DDBJ whole genome shotgun (WGS) entry which is preliminary data.</text>
</comment>
<dbReference type="AlphaFoldDB" id="A0A2W0H6Z6"/>
<reference evidence="1 2" key="1">
    <citation type="submission" date="2017-10" db="EMBL/GenBank/DDBJ databases">
        <title>Bacillus sp. nov., a halophilic bacterium isolated from a Yangshapao Lake.</title>
        <authorList>
            <person name="Wang H."/>
        </authorList>
    </citation>
    <scope>NUCLEOTIDE SEQUENCE [LARGE SCALE GENOMIC DNA]</scope>
    <source>
        <strain evidence="1 2">YSP-3</strain>
    </source>
</reference>
<protein>
    <recommendedName>
        <fullName evidence="3">DUF3892 domain-containing protein</fullName>
    </recommendedName>
</protein>